<dbReference type="EMBL" id="VSSQ01000055">
    <property type="protein sequence ID" value="MPL70930.1"/>
    <property type="molecule type" value="Genomic_DNA"/>
</dbReference>
<organism evidence="2">
    <name type="scientific">bioreactor metagenome</name>
    <dbReference type="NCBI Taxonomy" id="1076179"/>
    <lineage>
        <taxon>unclassified sequences</taxon>
        <taxon>metagenomes</taxon>
        <taxon>ecological metagenomes</taxon>
    </lineage>
</organism>
<evidence type="ECO:0000313" key="2">
    <source>
        <dbReference type="EMBL" id="MPL70930.1"/>
    </source>
</evidence>
<feature type="domain" description="DUF8091" evidence="1">
    <location>
        <begin position="21"/>
        <end position="178"/>
    </location>
</feature>
<comment type="caution">
    <text evidence="2">The sequence shown here is derived from an EMBL/GenBank/DDBJ whole genome shotgun (WGS) entry which is preliminary data.</text>
</comment>
<gene>
    <name evidence="2" type="ORF">SDC9_16692</name>
</gene>
<protein>
    <recommendedName>
        <fullName evidence="1">DUF8091 domain-containing protein</fullName>
    </recommendedName>
</protein>
<dbReference type="Pfam" id="PF26351">
    <property type="entry name" value="DUF8091"/>
    <property type="match status" value="1"/>
</dbReference>
<name>A0A644TVJ9_9ZZZZ</name>
<proteinExistence type="predicted"/>
<dbReference type="AlphaFoldDB" id="A0A644TVJ9"/>
<sequence length="248" mass="27884">MIDGHALVAETNRINLYSEYSLHDQLKRLAAGSGGRIEVVIEGKIADALRPDGEIVEIQTGTLSSLVDKARFWSLRGYKQRIQVPLAVQKTIVRVRQDTGEVISRRKSPKKEELWSVFDRLVRASGLLSLRGLVMELVSIEMEEIRAVLEEPVRRGRFLRSYATIDRNLIAVRESREFSSPADWLSLLPENDDGYWTSASLGNAAGMGIGQARKLLYTFCRAGFLRQIPSEDRAKRYEPAQPSGVKPD</sequence>
<dbReference type="InterPro" id="IPR058404">
    <property type="entry name" value="DUF8091"/>
</dbReference>
<evidence type="ECO:0000259" key="1">
    <source>
        <dbReference type="Pfam" id="PF26351"/>
    </source>
</evidence>
<reference evidence="2" key="1">
    <citation type="submission" date="2019-08" db="EMBL/GenBank/DDBJ databases">
        <authorList>
            <person name="Kucharzyk K."/>
            <person name="Murdoch R.W."/>
            <person name="Higgins S."/>
            <person name="Loffler F."/>
        </authorList>
    </citation>
    <scope>NUCLEOTIDE SEQUENCE</scope>
</reference>
<accession>A0A644TVJ9</accession>